<organism evidence="4 5">
    <name type="scientific">Cohnella cholangitidis</name>
    <dbReference type="NCBI Taxonomy" id="2598458"/>
    <lineage>
        <taxon>Bacteria</taxon>
        <taxon>Bacillati</taxon>
        <taxon>Bacillota</taxon>
        <taxon>Bacilli</taxon>
        <taxon>Bacillales</taxon>
        <taxon>Paenibacillaceae</taxon>
        <taxon>Cohnella</taxon>
    </lineage>
</organism>
<keyword evidence="5" id="KW-1185">Reference proteome</keyword>
<dbReference type="PROSITE" id="PS51257">
    <property type="entry name" value="PROKAR_LIPOPROTEIN"/>
    <property type="match status" value="1"/>
</dbReference>
<dbReference type="EMBL" id="CP041969">
    <property type="protein sequence ID" value="QMV41541.1"/>
    <property type="molecule type" value="Genomic_DNA"/>
</dbReference>
<feature type="chain" id="PRO_5038929301" evidence="2">
    <location>
        <begin position="20"/>
        <end position="233"/>
    </location>
</feature>
<evidence type="ECO:0000256" key="1">
    <source>
        <dbReference type="SAM" id="MobiDB-lite"/>
    </source>
</evidence>
<accession>A0A7G5BX57</accession>
<dbReference type="Proteomes" id="UP000515679">
    <property type="component" value="Chromosome"/>
</dbReference>
<dbReference type="KEGG" id="cchl:FPL14_10365"/>
<dbReference type="AlphaFoldDB" id="A0A7G5BX57"/>
<evidence type="ECO:0000259" key="3">
    <source>
        <dbReference type="Pfam" id="PF17898"/>
    </source>
</evidence>
<feature type="domain" description="Spore germination GerD central core" evidence="3">
    <location>
        <begin position="78"/>
        <end position="187"/>
    </location>
</feature>
<evidence type="ECO:0000256" key="2">
    <source>
        <dbReference type="SAM" id="SignalP"/>
    </source>
</evidence>
<feature type="compositionally biased region" description="Basic and acidic residues" evidence="1">
    <location>
        <begin position="188"/>
        <end position="213"/>
    </location>
</feature>
<keyword evidence="2" id="KW-0732">Signal</keyword>
<proteinExistence type="predicted"/>
<sequence length="233" mass="25497">MLRRLRWYGGLLSMSLLLASCGQESGSSSGGGQMSYKEVKSMVIDILGSEEAQKAMEKASTAQYGESTLQMKSMTPSDQAQVRIAVKDVLTAPEYSTVLEKIMKDPKFAGEFAKAVSKDNKQIHKDLMKDPGYQKELVDMFKTPEMAKIMSDSMKTADVRKVIMSSVTESMQNPLFKLEIMKLLQSVVKDELTPEPEKKKEEKKEGGEDKGGAKESGQSSPESSPTSSGESSG</sequence>
<dbReference type="NCBIfam" id="NF040801">
    <property type="entry name" value="spore_GerD"/>
    <property type="match status" value="1"/>
</dbReference>
<dbReference type="Pfam" id="PF17898">
    <property type="entry name" value="GerD"/>
    <property type="match status" value="1"/>
</dbReference>
<dbReference type="InterPro" id="IPR041262">
    <property type="entry name" value="GerD_central"/>
</dbReference>
<protein>
    <submittedName>
        <fullName evidence="4">Spore gernimation protein</fullName>
    </submittedName>
</protein>
<reference evidence="4 5" key="1">
    <citation type="submission" date="2019-07" db="EMBL/GenBank/DDBJ databases">
        <authorList>
            <person name="Kim J.K."/>
            <person name="Cheong H.-M."/>
            <person name="Choi Y."/>
            <person name="Hwang K.J."/>
            <person name="Lee S."/>
            <person name="Choi C."/>
        </authorList>
    </citation>
    <scope>NUCLEOTIDE SEQUENCE [LARGE SCALE GENOMIC DNA]</scope>
    <source>
        <strain evidence="4 5">KS 22</strain>
    </source>
</reference>
<gene>
    <name evidence="4" type="ORF">FPL14_10365</name>
</gene>
<name>A0A7G5BX57_9BACL</name>
<feature type="signal peptide" evidence="2">
    <location>
        <begin position="1"/>
        <end position="19"/>
    </location>
</feature>
<evidence type="ECO:0000313" key="4">
    <source>
        <dbReference type="EMBL" id="QMV41541.1"/>
    </source>
</evidence>
<feature type="region of interest" description="Disordered" evidence="1">
    <location>
        <begin position="188"/>
        <end position="233"/>
    </location>
</feature>
<feature type="compositionally biased region" description="Low complexity" evidence="1">
    <location>
        <begin position="215"/>
        <end position="233"/>
    </location>
</feature>
<evidence type="ECO:0000313" key="5">
    <source>
        <dbReference type="Proteomes" id="UP000515679"/>
    </source>
</evidence>